<gene>
    <name evidence="1" type="ORF">R1sor_016848</name>
</gene>
<dbReference type="PANTHER" id="PTHR15852">
    <property type="entry name" value="PLASTID TRANSCRIPTIONALLY ACTIVE PROTEIN"/>
    <property type="match status" value="1"/>
</dbReference>
<dbReference type="PANTHER" id="PTHR15852:SF13">
    <property type="entry name" value="DNAJ_HSP40 CYSTEINE-RICH DOMAIN SUPERFAMILY PROTEIN"/>
    <property type="match status" value="1"/>
</dbReference>
<organism evidence="1 2">
    <name type="scientific">Riccia sorocarpa</name>
    <dbReference type="NCBI Taxonomy" id="122646"/>
    <lineage>
        <taxon>Eukaryota</taxon>
        <taxon>Viridiplantae</taxon>
        <taxon>Streptophyta</taxon>
        <taxon>Embryophyta</taxon>
        <taxon>Marchantiophyta</taxon>
        <taxon>Marchantiopsida</taxon>
        <taxon>Marchantiidae</taxon>
        <taxon>Marchantiales</taxon>
        <taxon>Ricciaceae</taxon>
        <taxon>Riccia</taxon>
    </lineage>
</organism>
<evidence type="ECO:0000313" key="2">
    <source>
        <dbReference type="Proteomes" id="UP001633002"/>
    </source>
</evidence>
<proteinExistence type="predicted"/>
<sequence length="185" mass="19492">MPTVGQMAVLKQPVVYRGQIWHPLYLNGSGSSSASHVRFWANFPLLCKEKNLQMCCQFGSHPPKRQIGGSGAIILTSASSSANNGVDVEGFRSKFEALLYCGKSVPEEKIEKPSGLPAQALPVGNKPKCLVCEAKGAVVCATCAGTGLYVDSVLESQGIIVRVRCLGCGGSGSTMCSKCWGRGHA</sequence>
<dbReference type="SUPFAM" id="SSF57938">
    <property type="entry name" value="DnaJ/Hsp40 cysteine-rich domain"/>
    <property type="match status" value="1"/>
</dbReference>
<accession>A0ABD3HJH9</accession>
<reference evidence="1 2" key="1">
    <citation type="submission" date="2024-09" db="EMBL/GenBank/DDBJ databases">
        <title>Chromosome-scale assembly of Riccia sorocarpa.</title>
        <authorList>
            <person name="Paukszto L."/>
        </authorList>
    </citation>
    <scope>NUCLEOTIDE SEQUENCE [LARGE SCALE GENOMIC DNA]</scope>
    <source>
        <strain evidence="1">LP-2024</strain>
        <tissue evidence="1">Aerial parts of the thallus</tissue>
    </source>
</reference>
<dbReference type="InterPro" id="IPR036410">
    <property type="entry name" value="HSP_DnaJ_Cys-rich_dom_sf"/>
</dbReference>
<evidence type="ECO:0000313" key="1">
    <source>
        <dbReference type="EMBL" id="KAL3690539.1"/>
    </source>
</evidence>
<keyword evidence="2" id="KW-1185">Reference proteome</keyword>
<name>A0ABD3HJH9_9MARC</name>
<dbReference type="EMBL" id="JBJQOH010000004">
    <property type="protein sequence ID" value="KAL3690539.1"/>
    <property type="molecule type" value="Genomic_DNA"/>
</dbReference>
<protein>
    <submittedName>
        <fullName evidence="1">Uncharacterized protein</fullName>
    </submittedName>
</protein>
<dbReference type="Proteomes" id="UP001633002">
    <property type="component" value="Unassembled WGS sequence"/>
</dbReference>
<comment type="caution">
    <text evidence="1">The sequence shown here is derived from an EMBL/GenBank/DDBJ whole genome shotgun (WGS) entry which is preliminary data.</text>
</comment>
<dbReference type="AlphaFoldDB" id="A0ABD3HJH9"/>